<gene>
    <name evidence="7" type="ORF">MON38_05680</name>
</gene>
<dbReference type="EMBL" id="JALBGC010000002">
    <property type="protein sequence ID" value="MCI1186902.1"/>
    <property type="molecule type" value="Genomic_DNA"/>
</dbReference>
<evidence type="ECO:0000256" key="2">
    <source>
        <dbReference type="ARBA" id="ARBA00022723"/>
    </source>
</evidence>
<reference evidence="7" key="1">
    <citation type="submission" date="2022-03" db="EMBL/GenBank/DDBJ databases">
        <title>Bacterial whole genome sequence for Hymenobacter sp. DH14.</title>
        <authorList>
            <person name="Le V."/>
        </authorList>
    </citation>
    <scope>NUCLEOTIDE SEQUENCE</scope>
    <source>
        <strain evidence="7">DH14</strain>
    </source>
</reference>
<dbReference type="GO" id="GO:0046872">
    <property type="term" value="F:metal ion binding"/>
    <property type="evidence" value="ECO:0007669"/>
    <property type="project" value="UniProtKB-KW"/>
</dbReference>
<dbReference type="AlphaFoldDB" id="A0A9X1VEY4"/>
<dbReference type="PROSITE" id="PS51007">
    <property type="entry name" value="CYTC"/>
    <property type="match status" value="1"/>
</dbReference>
<sequence length="130" mass="13416">MGKIFRKNARCAAGVGLLAAGLAGLGCSKKAAPAPANPCNDPTPSTYAAVVAPIVAKNCLDCHGSSVYQTLGGGNDYSTYQSFTRLSAAYLMSSVRHDPGADAMPKGRAKLSDCDIARLQAWVDAGRPNN</sequence>
<keyword evidence="2 4" id="KW-0479">Metal-binding</keyword>
<evidence type="ECO:0000256" key="5">
    <source>
        <dbReference type="SAM" id="SignalP"/>
    </source>
</evidence>
<dbReference type="PROSITE" id="PS51257">
    <property type="entry name" value="PROKAR_LIPOPROTEIN"/>
    <property type="match status" value="1"/>
</dbReference>
<dbReference type="InterPro" id="IPR036909">
    <property type="entry name" value="Cyt_c-like_dom_sf"/>
</dbReference>
<keyword evidence="5" id="KW-0732">Signal</keyword>
<protein>
    <submittedName>
        <fullName evidence="7">Cytochrome c</fullName>
    </submittedName>
</protein>
<evidence type="ECO:0000313" key="8">
    <source>
        <dbReference type="Proteomes" id="UP001139193"/>
    </source>
</evidence>
<accession>A0A9X1VEY4</accession>
<dbReference type="SUPFAM" id="SSF46626">
    <property type="entry name" value="Cytochrome c"/>
    <property type="match status" value="1"/>
</dbReference>
<dbReference type="Pfam" id="PF13442">
    <property type="entry name" value="Cytochrome_CBB3"/>
    <property type="match status" value="1"/>
</dbReference>
<dbReference type="Gene3D" id="1.10.760.10">
    <property type="entry name" value="Cytochrome c-like domain"/>
    <property type="match status" value="1"/>
</dbReference>
<dbReference type="Proteomes" id="UP001139193">
    <property type="component" value="Unassembled WGS sequence"/>
</dbReference>
<dbReference type="RefSeq" id="WP_241935185.1">
    <property type="nucleotide sequence ID" value="NZ_JALBGC010000002.1"/>
</dbReference>
<evidence type="ECO:0000256" key="3">
    <source>
        <dbReference type="ARBA" id="ARBA00023004"/>
    </source>
</evidence>
<evidence type="ECO:0000256" key="1">
    <source>
        <dbReference type="ARBA" id="ARBA00022617"/>
    </source>
</evidence>
<dbReference type="GO" id="GO:0020037">
    <property type="term" value="F:heme binding"/>
    <property type="evidence" value="ECO:0007669"/>
    <property type="project" value="InterPro"/>
</dbReference>
<feature type="signal peptide" evidence="5">
    <location>
        <begin position="1"/>
        <end position="31"/>
    </location>
</feature>
<evidence type="ECO:0000313" key="7">
    <source>
        <dbReference type="EMBL" id="MCI1186902.1"/>
    </source>
</evidence>
<dbReference type="GO" id="GO:0009055">
    <property type="term" value="F:electron transfer activity"/>
    <property type="evidence" value="ECO:0007669"/>
    <property type="project" value="InterPro"/>
</dbReference>
<evidence type="ECO:0000259" key="6">
    <source>
        <dbReference type="PROSITE" id="PS51007"/>
    </source>
</evidence>
<keyword evidence="8" id="KW-1185">Reference proteome</keyword>
<proteinExistence type="predicted"/>
<name>A0A9X1VEY4_9BACT</name>
<feature type="domain" description="Cytochrome c" evidence="6">
    <location>
        <begin position="46"/>
        <end position="127"/>
    </location>
</feature>
<keyword evidence="3 4" id="KW-0408">Iron</keyword>
<comment type="caution">
    <text evidence="7">The sequence shown here is derived from an EMBL/GenBank/DDBJ whole genome shotgun (WGS) entry which is preliminary data.</text>
</comment>
<feature type="chain" id="PRO_5040728848" evidence="5">
    <location>
        <begin position="32"/>
        <end position="130"/>
    </location>
</feature>
<evidence type="ECO:0000256" key="4">
    <source>
        <dbReference type="PROSITE-ProRule" id="PRU00433"/>
    </source>
</evidence>
<keyword evidence="1 4" id="KW-0349">Heme</keyword>
<organism evidence="7 8">
    <name type="scientific">Hymenobacter cyanobacteriorum</name>
    <dbReference type="NCBI Taxonomy" id="2926463"/>
    <lineage>
        <taxon>Bacteria</taxon>
        <taxon>Pseudomonadati</taxon>
        <taxon>Bacteroidota</taxon>
        <taxon>Cytophagia</taxon>
        <taxon>Cytophagales</taxon>
        <taxon>Hymenobacteraceae</taxon>
        <taxon>Hymenobacter</taxon>
    </lineage>
</organism>
<dbReference type="InterPro" id="IPR009056">
    <property type="entry name" value="Cyt_c-like_dom"/>
</dbReference>